<dbReference type="InterPro" id="IPR036465">
    <property type="entry name" value="vWFA_dom_sf"/>
</dbReference>
<keyword evidence="1" id="KW-1133">Transmembrane helix</keyword>
<keyword evidence="1" id="KW-0472">Membrane</keyword>
<gene>
    <name evidence="2" type="ORF">ENR23_13665</name>
</gene>
<feature type="transmembrane region" description="Helical" evidence="1">
    <location>
        <begin position="57"/>
        <end position="77"/>
    </location>
</feature>
<dbReference type="AlphaFoldDB" id="A0A832I419"/>
<protein>
    <recommendedName>
        <fullName evidence="3">VWA domain-containing protein</fullName>
    </recommendedName>
</protein>
<organism evidence="2">
    <name type="scientific">Eiseniibacteriota bacterium</name>
    <dbReference type="NCBI Taxonomy" id="2212470"/>
    <lineage>
        <taxon>Bacteria</taxon>
        <taxon>Candidatus Eiseniibacteriota</taxon>
    </lineage>
</organism>
<dbReference type="PANTHER" id="PTHR37947:SF1">
    <property type="entry name" value="BLL2462 PROTEIN"/>
    <property type="match status" value="1"/>
</dbReference>
<dbReference type="InterPro" id="IPR029062">
    <property type="entry name" value="Class_I_gatase-like"/>
</dbReference>
<dbReference type="SUPFAM" id="SSF53300">
    <property type="entry name" value="vWA-like"/>
    <property type="match status" value="1"/>
</dbReference>
<dbReference type="Gene3D" id="3.40.50.410">
    <property type="entry name" value="von Willebrand factor, type A domain"/>
    <property type="match status" value="1"/>
</dbReference>
<comment type="caution">
    <text evidence="2">The sequence shown here is derived from an EMBL/GenBank/DDBJ whole genome shotgun (WGS) entry which is preliminary data.</text>
</comment>
<dbReference type="PANTHER" id="PTHR37947">
    <property type="entry name" value="BLL2462 PROTEIN"/>
    <property type="match status" value="1"/>
</dbReference>
<dbReference type="Gene3D" id="3.40.50.880">
    <property type="match status" value="1"/>
</dbReference>
<dbReference type="EMBL" id="DSQF01000028">
    <property type="protein sequence ID" value="HGZ44439.1"/>
    <property type="molecule type" value="Genomic_DNA"/>
</dbReference>
<reference evidence="2" key="1">
    <citation type="journal article" date="2020" name="mSystems">
        <title>Genome- and Community-Level Interaction Insights into Carbon Utilization and Element Cycling Functions of Hydrothermarchaeota in Hydrothermal Sediment.</title>
        <authorList>
            <person name="Zhou Z."/>
            <person name="Liu Y."/>
            <person name="Xu W."/>
            <person name="Pan J."/>
            <person name="Luo Z.H."/>
            <person name="Li M."/>
        </authorList>
    </citation>
    <scope>NUCLEOTIDE SEQUENCE [LARGE SCALE GENOMIC DNA]</scope>
    <source>
        <strain evidence="2">SpSt-381</strain>
    </source>
</reference>
<evidence type="ECO:0000256" key="1">
    <source>
        <dbReference type="SAM" id="Phobius"/>
    </source>
</evidence>
<evidence type="ECO:0000313" key="2">
    <source>
        <dbReference type="EMBL" id="HGZ44439.1"/>
    </source>
</evidence>
<feature type="transmembrane region" description="Helical" evidence="1">
    <location>
        <begin position="23"/>
        <end position="45"/>
    </location>
</feature>
<sequence length="726" mass="75261">MPEPALRPTVNDVAFHLAPNAPWLPLALLSAGAVALALWAYRFAIPPLPAFARRALATLRAAALLALLWLLAQPVLLRARGGEARVVVLLDRSASMDLPAAPNAAGGAPARSRAAAAERAVAALRSAWRGRAALEVVPFASRLAADSADAGPRGATALGDALAALGRAPAGEAAGAVVVVSDGAVNAGEDPVSAARALGLPVHAVLIGDPGGDDRAIEGIEASAAARVGEATPVRVRVRSTEPRGTPLPVELLDGGRVIGRSTAIAPGGGEVTVEFRPVPARPGLAVWTARVDSLAGEVTAANNARQVAVEVAPGRLGVVIVSAGLNWDLTFVRRALAGDSSLAVTTWVRERDGFRALERRRAGAPGEADLRGAAVVVLDALDPASVSPGFDRALAAFVRGGGGLLLFGGPAPGVSRFRRGALGAELGVELDAAALGRAGTPVPGPEARELLQWEDDAARAEQAWRAAAPLADLAPVTPGAGDRVLVGAAGGGPPLLLARRVGRGQALFVNGTGTWRWSLAAHDDRSGERGRRLWRRVARWLAEPVQGEPLRVRPERWLTAGGERVRLFATLQDERFAPVAGAEVVGEARDAAGRARPVAFEPREAGAYVAALDDLPPGRWTVLARATRGGRELGRATAEFAVDRWSLEASRTLPDSATLAAVAAASGGRMSAGADVAAWARGLESRALARGRSESLRLWESPWLFALVVGALSVEWAWRRRRGLP</sequence>
<accession>A0A832I419</accession>
<evidence type="ECO:0008006" key="3">
    <source>
        <dbReference type="Google" id="ProtNLM"/>
    </source>
</evidence>
<proteinExistence type="predicted"/>
<keyword evidence="1" id="KW-0812">Transmembrane</keyword>
<dbReference type="SUPFAM" id="SSF52317">
    <property type="entry name" value="Class I glutamine amidotransferase-like"/>
    <property type="match status" value="1"/>
</dbReference>
<name>A0A832I419_UNCEI</name>